<dbReference type="InterPro" id="IPR025730">
    <property type="entry name" value="Biofilm_BssS"/>
</dbReference>
<dbReference type="Proteomes" id="UP000254848">
    <property type="component" value="Unassembled WGS sequence"/>
</dbReference>
<protein>
    <submittedName>
        <fullName evidence="1">Biofilm regulator BssS</fullName>
    </submittedName>
</protein>
<comment type="caution">
    <text evidence="1">The sequence shown here is derived from an EMBL/GenBank/DDBJ whole genome shotgun (WGS) entry which is preliminary data.</text>
</comment>
<name>A0A370R355_9GAMM</name>
<reference evidence="1 2" key="1">
    <citation type="submission" date="2018-07" db="EMBL/GenBank/DDBJ databases">
        <title>Genomic Encyclopedia of Type Strains, Phase IV (KMG-IV): sequencing the most valuable type-strain genomes for metagenomic binning, comparative biology and taxonomic classification.</title>
        <authorList>
            <person name="Goeker M."/>
        </authorList>
    </citation>
    <scope>NUCLEOTIDE SEQUENCE [LARGE SCALE GENOMIC DNA]</scope>
    <source>
        <strain evidence="1 2">DSM 103736</strain>
    </source>
</reference>
<dbReference type="RefSeq" id="WP_115456649.1">
    <property type="nucleotide sequence ID" value="NZ_QRAP01000001.1"/>
</dbReference>
<evidence type="ECO:0000313" key="1">
    <source>
        <dbReference type="EMBL" id="RDK96867.1"/>
    </source>
</evidence>
<proteinExistence type="predicted"/>
<sequence>MNGKKDEVIQTHPVVGWDISTVDNYDALMIRLHYLSSQNQHPQDAQVDRTLWLTTDIARQLIDILEAGIEKIESSEYQDTDYLRH</sequence>
<evidence type="ECO:0000313" key="2">
    <source>
        <dbReference type="Proteomes" id="UP000254848"/>
    </source>
</evidence>
<dbReference type="AlphaFoldDB" id="A0A370R355"/>
<dbReference type="NCBIfam" id="NF008958">
    <property type="entry name" value="PRK12301.1"/>
    <property type="match status" value="1"/>
</dbReference>
<gene>
    <name evidence="1" type="ORF">C8D90_101303</name>
</gene>
<accession>A0A370R355</accession>
<dbReference type="OrthoDB" id="6445176at2"/>
<dbReference type="EMBL" id="QRAP01000001">
    <property type="protein sequence ID" value="RDK96867.1"/>
    <property type="molecule type" value="Genomic_DNA"/>
</dbReference>
<keyword evidence="2" id="KW-1185">Reference proteome</keyword>
<organism evidence="1 2">
    <name type="scientific">Enterobacillus tribolii</name>
    <dbReference type="NCBI Taxonomy" id="1487935"/>
    <lineage>
        <taxon>Bacteria</taxon>
        <taxon>Pseudomonadati</taxon>
        <taxon>Pseudomonadota</taxon>
        <taxon>Gammaproteobacteria</taxon>
        <taxon>Enterobacterales</taxon>
        <taxon>Hafniaceae</taxon>
        <taxon>Enterobacillus</taxon>
    </lineage>
</organism>
<dbReference type="Pfam" id="PF13991">
    <property type="entry name" value="BssS"/>
    <property type="match status" value="1"/>
</dbReference>